<protein>
    <recommendedName>
        <fullName evidence="7">Matrin-type domain-containing protein</fullName>
    </recommendedName>
</protein>
<keyword evidence="4" id="KW-0862">Zinc</keyword>
<dbReference type="InterPro" id="IPR003604">
    <property type="entry name" value="Matrin/U1-like-C_Znf_C2H2"/>
</dbReference>
<evidence type="ECO:0000256" key="1">
    <source>
        <dbReference type="ARBA" id="ARBA00004123"/>
    </source>
</evidence>
<evidence type="ECO:0000256" key="3">
    <source>
        <dbReference type="ARBA" id="ARBA00022771"/>
    </source>
</evidence>
<keyword evidence="2" id="KW-0479">Metal-binding</keyword>
<organism evidence="8 9">
    <name type="scientific">Saxophila tyrrhenica</name>
    <dbReference type="NCBI Taxonomy" id="1690608"/>
    <lineage>
        <taxon>Eukaryota</taxon>
        <taxon>Fungi</taxon>
        <taxon>Dikarya</taxon>
        <taxon>Ascomycota</taxon>
        <taxon>Pezizomycotina</taxon>
        <taxon>Dothideomycetes</taxon>
        <taxon>Dothideomycetidae</taxon>
        <taxon>Mycosphaerellales</taxon>
        <taxon>Extremaceae</taxon>
        <taxon>Saxophila</taxon>
    </lineage>
</organism>
<dbReference type="Pfam" id="PF06220">
    <property type="entry name" value="zf-U1"/>
    <property type="match status" value="1"/>
</dbReference>
<evidence type="ECO:0000256" key="6">
    <source>
        <dbReference type="SAM" id="MobiDB-lite"/>
    </source>
</evidence>
<evidence type="ECO:0000256" key="5">
    <source>
        <dbReference type="ARBA" id="ARBA00023242"/>
    </source>
</evidence>
<feature type="compositionally biased region" description="Basic and acidic residues" evidence="6">
    <location>
        <begin position="199"/>
        <end position="208"/>
    </location>
</feature>
<feature type="region of interest" description="Disordered" evidence="6">
    <location>
        <begin position="182"/>
        <end position="300"/>
    </location>
</feature>
<feature type="compositionally biased region" description="Basic and acidic residues" evidence="6">
    <location>
        <begin position="103"/>
        <end position="113"/>
    </location>
</feature>
<dbReference type="AlphaFoldDB" id="A0AAV9P6J9"/>
<dbReference type="InterPro" id="IPR040023">
    <property type="entry name" value="WBP4"/>
</dbReference>
<dbReference type="PANTHER" id="PTHR13173">
    <property type="entry name" value="WW DOMAIN BINDING PROTEIN 4"/>
    <property type="match status" value="1"/>
</dbReference>
<evidence type="ECO:0000313" key="9">
    <source>
        <dbReference type="Proteomes" id="UP001337655"/>
    </source>
</evidence>
<dbReference type="GeneID" id="89928330"/>
<dbReference type="InterPro" id="IPR013085">
    <property type="entry name" value="U1-CZ_Znf_C2H2"/>
</dbReference>
<proteinExistence type="predicted"/>
<dbReference type="PANTHER" id="PTHR13173:SF10">
    <property type="entry name" value="WW DOMAIN-BINDING PROTEIN 4"/>
    <property type="match status" value="1"/>
</dbReference>
<keyword evidence="5" id="KW-0539">Nucleus</keyword>
<keyword evidence="3" id="KW-0863">Zinc-finger</keyword>
<dbReference type="Proteomes" id="UP001337655">
    <property type="component" value="Unassembled WGS sequence"/>
</dbReference>
<evidence type="ECO:0000259" key="7">
    <source>
        <dbReference type="PROSITE" id="PS50171"/>
    </source>
</evidence>
<dbReference type="SUPFAM" id="SSF57667">
    <property type="entry name" value="beta-beta-alpha zinc fingers"/>
    <property type="match status" value="1"/>
</dbReference>
<dbReference type="EMBL" id="JAVRRT010000010">
    <property type="protein sequence ID" value="KAK5168422.1"/>
    <property type="molecule type" value="Genomic_DNA"/>
</dbReference>
<feature type="domain" description="Matrin-type" evidence="7">
    <location>
        <begin position="11"/>
        <end position="42"/>
    </location>
</feature>
<dbReference type="Gene3D" id="3.30.160.60">
    <property type="entry name" value="Classic Zinc Finger"/>
    <property type="match status" value="1"/>
</dbReference>
<dbReference type="SMART" id="SM00451">
    <property type="entry name" value="ZnF_U1"/>
    <property type="match status" value="1"/>
</dbReference>
<dbReference type="GO" id="GO:0003723">
    <property type="term" value="F:RNA binding"/>
    <property type="evidence" value="ECO:0007669"/>
    <property type="project" value="TreeGrafter"/>
</dbReference>
<feature type="region of interest" description="Disordered" evidence="6">
    <location>
        <begin position="69"/>
        <end position="113"/>
    </location>
</feature>
<dbReference type="GO" id="GO:0000398">
    <property type="term" value="P:mRNA splicing, via spliceosome"/>
    <property type="evidence" value="ECO:0007669"/>
    <property type="project" value="InterPro"/>
</dbReference>
<dbReference type="GO" id="GO:0008270">
    <property type="term" value="F:zinc ion binding"/>
    <property type="evidence" value="ECO:0007669"/>
    <property type="project" value="UniProtKB-KW"/>
</dbReference>
<accession>A0AAV9P6J9</accession>
<sequence>MAEYWKSTPNYWCKFCSQYVRDTPFERKNHETSGKHQNNIQRSLRNLHKDKEREARDQQRAKDEVARLNGLVGGKKASSVSPGPQIKGLKDVTPSASAGRQLSESERAAQRKAHAEQLLALGVQLPEELKREVQGVGGWQTVSQTVVEDEVKPERSLADIMKWEQDAEAESKLGIKVEEGQSRGVRKRKMEDEEDVRDEEAAPKERKLWGSSMRRYPGAEVEEEGDGEDLDALLSGVKRKKQDETALKAERGLKKEESNGEKPLDTIPEIDAPLAAIKQEDEGGEDTAAPVVFKKRKGKK</sequence>
<dbReference type="InterPro" id="IPR036236">
    <property type="entry name" value="Znf_C2H2_sf"/>
</dbReference>
<name>A0AAV9P6J9_9PEZI</name>
<dbReference type="RefSeq" id="XP_064658032.1">
    <property type="nucleotide sequence ID" value="XM_064804231.1"/>
</dbReference>
<dbReference type="PROSITE" id="PS50171">
    <property type="entry name" value="ZF_MATRIN"/>
    <property type="match status" value="1"/>
</dbReference>
<feature type="compositionally biased region" description="Acidic residues" evidence="6">
    <location>
        <begin position="220"/>
        <end position="231"/>
    </location>
</feature>
<comment type="subcellular location">
    <subcellularLocation>
        <location evidence="1">Nucleus</location>
    </subcellularLocation>
</comment>
<keyword evidence="9" id="KW-1185">Reference proteome</keyword>
<evidence type="ECO:0000256" key="4">
    <source>
        <dbReference type="ARBA" id="ARBA00022833"/>
    </source>
</evidence>
<dbReference type="GO" id="GO:0071011">
    <property type="term" value="C:precatalytic spliceosome"/>
    <property type="evidence" value="ECO:0007669"/>
    <property type="project" value="TreeGrafter"/>
</dbReference>
<evidence type="ECO:0000256" key="2">
    <source>
        <dbReference type="ARBA" id="ARBA00022723"/>
    </source>
</evidence>
<evidence type="ECO:0000313" key="8">
    <source>
        <dbReference type="EMBL" id="KAK5168422.1"/>
    </source>
</evidence>
<feature type="compositionally biased region" description="Basic and acidic residues" evidence="6">
    <location>
        <begin position="241"/>
        <end position="264"/>
    </location>
</feature>
<reference evidence="8 9" key="1">
    <citation type="submission" date="2023-08" db="EMBL/GenBank/DDBJ databases">
        <title>Black Yeasts Isolated from many extreme environments.</title>
        <authorList>
            <person name="Coleine C."/>
            <person name="Stajich J.E."/>
            <person name="Selbmann L."/>
        </authorList>
    </citation>
    <scope>NUCLEOTIDE SEQUENCE [LARGE SCALE GENOMIC DNA]</scope>
    <source>
        <strain evidence="8 9">CCFEE 5935</strain>
    </source>
</reference>
<comment type="caution">
    <text evidence="8">The sequence shown here is derived from an EMBL/GenBank/DDBJ whole genome shotgun (WGS) entry which is preliminary data.</text>
</comment>
<dbReference type="InterPro" id="IPR000690">
    <property type="entry name" value="Matrin/U1-C_Znf_C2H2"/>
</dbReference>
<gene>
    <name evidence="8" type="ORF">LTR77_006992</name>
</gene>